<dbReference type="PANTHER" id="PTHR35400:SF3">
    <property type="entry name" value="SLL1072 PROTEIN"/>
    <property type="match status" value="1"/>
</dbReference>
<gene>
    <name evidence="2" type="ORF">GCM10009863_24580</name>
</gene>
<name>A0ABP6CD41_9ACTN</name>
<accession>A0ABP6CD41</accession>
<dbReference type="InterPro" id="IPR012296">
    <property type="entry name" value="Nuclease_put_TT1808"/>
</dbReference>
<dbReference type="SUPFAM" id="SSF52980">
    <property type="entry name" value="Restriction endonuclease-like"/>
    <property type="match status" value="1"/>
</dbReference>
<dbReference type="InterPro" id="IPR011335">
    <property type="entry name" value="Restrct_endonuc-II-like"/>
</dbReference>
<dbReference type="RefSeq" id="WP_344565166.1">
    <property type="nucleotide sequence ID" value="NZ_BAAARJ010000007.1"/>
</dbReference>
<dbReference type="CDD" id="cd06260">
    <property type="entry name" value="DUF820-like"/>
    <property type="match status" value="1"/>
</dbReference>
<comment type="caution">
    <text evidence="2">The sequence shown here is derived from an EMBL/GenBank/DDBJ whole genome shotgun (WGS) entry which is preliminary data.</text>
</comment>
<dbReference type="Pfam" id="PF05685">
    <property type="entry name" value="Uma2"/>
    <property type="match status" value="1"/>
</dbReference>
<evidence type="ECO:0000313" key="2">
    <source>
        <dbReference type="EMBL" id="GAA2610096.1"/>
    </source>
</evidence>
<dbReference type="Gene3D" id="3.90.1570.10">
    <property type="entry name" value="tt1808, chain A"/>
    <property type="match status" value="1"/>
</dbReference>
<proteinExistence type="predicted"/>
<evidence type="ECO:0000259" key="1">
    <source>
        <dbReference type="Pfam" id="PF05685"/>
    </source>
</evidence>
<organism evidence="2 3">
    <name type="scientific">Streptomyces axinellae</name>
    <dbReference type="NCBI Taxonomy" id="552788"/>
    <lineage>
        <taxon>Bacteria</taxon>
        <taxon>Bacillati</taxon>
        <taxon>Actinomycetota</taxon>
        <taxon>Actinomycetes</taxon>
        <taxon>Kitasatosporales</taxon>
        <taxon>Streptomycetaceae</taxon>
        <taxon>Streptomyces</taxon>
    </lineage>
</organism>
<sequence length="150" mass="16967">MAEKNALLSMWHELEVPDGLHVELLDGELVLRANPGHLHDLPGRTLVRHTPEPFEAWSERGLLVADDYRPRADAVVIRSEDRPADDADPDWPAQIAHAVIETVSTTRTAIKRDYEDKRERYAAVGVPVYVIVDPNDATWHVLELDGRCYV</sequence>
<dbReference type="Proteomes" id="UP001501447">
    <property type="component" value="Unassembled WGS sequence"/>
</dbReference>
<reference evidence="3" key="1">
    <citation type="journal article" date="2019" name="Int. J. Syst. Evol. Microbiol.">
        <title>The Global Catalogue of Microorganisms (GCM) 10K type strain sequencing project: providing services to taxonomists for standard genome sequencing and annotation.</title>
        <authorList>
            <consortium name="The Broad Institute Genomics Platform"/>
            <consortium name="The Broad Institute Genome Sequencing Center for Infectious Disease"/>
            <person name="Wu L."/>
            <person name="Ma J."/>
        </authorList>
    </citation>
    <scope>NUCLEOTIDE SEQUENCE [LARGE SCALE GENOMIC DNA]</scope>
    <source>
        <strain evidence="3">JCM 16373</strain>
    </source>
</reference>
<feature type="domain" description="Putative restriction endonuclease" evidence="1">
    <location>
        <begin position="12"/>
        <end position="149"/>
    </location>
</feature>
<protein>
    <recommendedName>
        <fullName evidence="1">Putative restriction endonuclease domain-containing protein</fullName>
    </recommendedName>
</protein>
<dbReference type="EMBL" id="BAAARJ010000007">
    <property type="protein sequence ID" value="GAA2610096.1"/>
    <property type="molecule type" value="Genomic_DNA"/>
</dbReference>
<dbReference type="PANTHER" id="PTHR35400">
    <property type="entry name" value="SLR1083 PROTEIN"/>
    <property type="match status" value="1"/>
</dbReference>
<keyword evidence="3" id="KW-1185">Reference proteome</keyword>
<dbReference type="InterPro" id="IPR008538">
    <property type="entry name" value="Uma2"/>
</dbReference>
<evidence type="ECO:0000313" key="3">
    <source>
        <dbReference type="Proteomes" id="UP001501447"/>
    </source>
</evidence>